<dbReference type="VEuPathDB" id="PlasmoDB:PVPAM_000037600"/>
<protein>
    <submittedName>
        <fullName evidence="2">Vir protein, putative</fullName>
    </submittedName>
</protein>
<evidence type="ECO:0000256" key="1">
    <source>
        <dbReference type="SAM" id="MobiDB-lite"/>
    </source>
</evidence>
<dbReference type="VEuPathDB" id="PlasmoDB:PVP01_0400600"/>
<reference evidence="2 3" key="1">
    <citation type="submission" date="2016-07" db="EMBL/GenBank/DDBJ databases">
        <authorList>
            <consortium name="Pathogen Informatics"/>
        </authorList>
    </citation>
    <scope>NUCLEOTIDE SEQUENCE [LARGE SCALE GENOMIC DNA]</scope>
</reference>
<gene>
    <name evidence="2" type="ORF">PVT01_000018800</name>
</gene>
<dbReference type="InterPro" id="IPR008780">
    <property type="entry name" value="Plasmodium_Vir"/>
</dbReference>
<feature type="compositionally biased region" description="Basic and acidic residues" evidence="1">
    <location>
        <begin position="126"/>
        <end position="145"/>
    </location>
</feature>
<feature type="region of interest" description="Disordered" evidence="1">
    <location>
        <begin position="126"/>
        <end position="173"/>
    </location>
</feature>
<dbReference type="EMBL" id="FLYH01000019">
    <property type="protein sequence ID" value="SCA59554.1"/>
    <property type="molecule type" value="Genomic_DNA"/>
</dbReference>
<proteinExistence type="predicted"/>
<sequence length="245" mass="27719">MDLQSQIVYKEIEKDHSDLSKYHQICNIQLDPTYNAKVKEICKKSLRFIEKSPLWSFKDTSYNVCLQVNYWLYDKLASILGSSNTNNIQITFGYTCPQFFDKIKNEKRKNKLENLLCYTEMEKSTADAHTKDRPSPDHLGSEQRPGDSGGYSRSSGSELGTQDAESSPESSDIRTKVTNSVLGAAPVLLTATALYRYTPFGSWIRKFRGGNTNSLGAIDMVPNYVQETGDVFSDHEANYISYQPM</sequence>
<dbReference type="AlphaFoldDB" id="A0A1G4E5Z6"/>
<evidence type="ECO:0000313" key="2">
    <source>
        <dbReference type="EMBL" id="SCA59554.1"/>
    </source>
</evidence>
<name>A0A1G4E5Z6_PLAVI</name>
<feature type="compositionally biased region" description="Polar residues" evidence="1">
    <location>
        <begin position="163"/>
        <end position="173"/>
    </location>
</feature>
<accession>A0A1G4E5Z6</accession>
<feature type="compositionally biased region" description="Low complexity" evidence="1">
    <location>
        <begin position="150"/>
        <end position="160"/>
    </location>
</feature>
<dbReference type="Proteomes" id="UP000196402">
    <property type="component" value="Unassembled WGS sequence"/>
</dbReference>
<dbReference type="Pfam" id="PF05795">
    <property type="entry name" value="Plasmodium_Vir"/>
    <property type="match status" value="1"/>
</dbReference>
<evidence type="ECO:0000313" key="3">
    <source>
        <dbReference type="Proteomes" id="UP000196402"/>
    </source>
</evidence>
<organism evidence="2 3">
    <name type="scientific">Plasmodium vivax</name>
    <name type="common">malaria parasite P. vivax</name>
    <dbReference type="NCBI Taxonomy" id="5855"/>
    <lineage>
        <taxon>Eukaryota</taxon>
        <taxon>Sar</taxon>
        <taxon>Alveolata</taxon>
        <taxon>Apicomplexa</taxon>
        <taxon>Aconoidasida</taxon>
        <taxon>Haemosporida</taxon>
        <taxon>Plasmodiidae</taxon>
        <taxon>Plasmodium</taxon>
        <taxon>Plasmodium (Plasmodium)</taxon>
    </lineage>
</organism>